<dbReference type="EMBL" id="RCIW01000005">
    <property type="protein sequence ID" value="RLP11331.1"/>
    <property type="molecule type" value="Genomic_DNA"/>
</dbReference>
<dbReference type="Pfam" id="PF05016">
    <property type="entry name" value="ParE_toxin"/>
    <property type="match status" value="1"/>
</dbReference>
<dbReference type="Gene3D" id="3.30.2310.20">
    <property type="entry name" value="RelE-like"/>
    <property type="match status" value="1"/>
</dbReference>
<keyword evidence="5" id="KW-1185">Reference proteome</keyword>
<name>A0A383S4P4_9ACTN</name>
<protein>
    <submittedName>
        <fullName evidence="4">RelE_StbE: addiction module toxin, RelE/StbE family</fullName>
    </submittedName>
    <submittedName>
        <fullName evidence="3">Type II toxin-antitoxin system mRNA interferase toxin, RelE/StbE family</fullName>
    </submittedName>
</protein>
<dbReference type="InterPro" id="IPR035093">
    <property type="entry name" value="RelE/ParE_toxin_dom_sf"/>
</dbReference>
<comment type="similarity">
    <text evidence="1">Belongs to the RelE toxin family.</text>
</comment>
<dbReference type="AlphaFoldDB" id="A0A383S4P4"/>
<sequence>MTQWQLEYDPHVVRWLRKADRQTARRIRDALTAIIRTGNPRIRGKALTGRLAGLWRYRVGDYRLICDIRDTELIVLVLDVGARDHIYDR</sequence>
<dbReference type="PANTHER" id="PTHR35601">
    <property type="entry name" value="TOXIN RELE"/>
    <property type="match status" value="1"/>
</dbReference>
<dbReference type="Proteomes" id="UP000263928">
    <property type="component" value="Unassembled WGS sequence"/>
</dbReference>
<gene>
    <name evidence="3" type="ORF">D7U36_04230</name>
    <name evidence="4" type="ORF">PROPAUS_0876</name>
</gene>
<dbReference type="OrthoDB" id="5326046at2"/>
<proteinExistence type="inferred from homology"/>
<dbReference type="InterPro" id="IPR007712">
    <property type="entry name" value="RelE/ParE_toxin"/>
</dbReference>
<accession>A0A383S4P4</accession>
<organism evidence="4 5">
    <name type="scientific">Propionibacterium australiense</name>
    <dbReference type="NCBI Taxonomy" id="119981"/>
    <lineage>
        <taxon>Bacteria</taxon>
        <taxon>Bacillati</taxon>
        <taxon>Actinomycetota</taxon>
        <taxon>Actinomycetes</taxon>
        <taxon>Propionibacteriales</taxon>
        <taxon>Propionibacteriaceae</taxon>
        <taxon>Propionibacterium</taxon>
    </lineage>
</organism>
<keyword evidence="2" id="KW-1277">Toxin-antitoxin system</keyword>
<dbReference type="Proteomes" id="UP000279336">
    <property type="component" value="Unassembled WGS sequence"/>
</dbReference>
<evidence type="ECO:0000256" key="1">
    <source>
        <dbReference type="ARBA" id="ARBA00006226"/>
    </source>
</evidence>
<reference evidence="5" key="2">
    <citation type="submission" date="2018-08" db="EMBL/GenBank/DDBJ databases">
        <authorList>
            <person name="Hornung B."/>
        </authorList>
    </citation>
    <scope>NUCLEOTIDE SEQUENCE [LARGE SCALE GENOMIC DNA]</scope>
</reference>
<evidence type="ECO:0000256" key="2">
    <source>
        <dbReference type="ARBA" id="ARBA00022649"/>
    </source>
</evidence>
<dbReference type="NCBIfam" id="TIGR02385">
    <property type="entry name" value="RelE_StbE"/>
    <property type="match status" value="1"/>
</dbReference>
<dbReference type="RefSeq" id="WP_119161340.1">
    <property type="nucleotide sequence ID" value="NZ_LR134442.1"/>
</dbReference>
<evidence type="ECO:0000313" key="6">
    <source>
        <dbReference type="Proteomes" id="UP000279336"/>
    </source>
</evidence>
<reference evidence="3 6" key="3">
    <citation type="submission" date="2018-10" db="EMBL/GenBank/DDBJ databases">
        <title>Propionibacterium australiense Genome Sequencing and Assembly.</title>
        <authorList>
            <person name="Bernier A.-M."/>
            <person name="Bernard K."/>
        </authorList>
    </citation>
    <scope>NUCLEOTIDE SEQUENCE [LARGE SCALE GENOMIC DNA]</scope>
    <source>
        <strain evidence="3 6">NML98A078</strain>
    </source>
</reference>
<dbReference type="PANTHER" id="PTHR35601:SF1">
    <property type="entry name" value="TOXIN RELE"/>
    <property type="match status" value="1"/>
</dbReference>
<evidence type="ECO:0000313" key="3">
    <source>
        <dbReference type="EMBL" id="RLP11331.1"/>
    </source>
</evidence>
<dbReference type="SUPFAM" id="SSF143011">
    <property type="entry name" value="RelE-like"/>
    <property type="match status" value="1"/>
</dbReference>
<evidence type="ECO:0000313" key="5">
    <source>
        <dbReference type="Proteomes" id="UP000263928"/>
    </source>
</evidence>
<evidence type="ECO:0000313" key="4">
    <source>
        <dbReference type="EMBL" id="SYZ32965.1"/>
    </source>
</evidence>
<reference evidence="4" key="1">
    <citation type="submission" date="2018-08" db="EMBL/GenBank/DDBJ databases">
        <authorList>
            <person name="Ferrada E.E."/>
            <person name="Latorre B.A."/>
        </authorList>
    </citation>
    <scope>NUCLEOTIDE SEQUENCE [LARGE SCALE GENOMIC DNA]</scope>
    <source>
        <strain evidence="4">Propionibacterium_australiense1</strain>
    </source>
</reference>
<dbReference type="EMBL" id="UNQJ01000004">
    <property type="protein sequence ID" value="SYZ32965.1"/>
    <property type="molecule type" value="Genomic_DNA"/>
</dbReference>